<dbReference type="Gene3D" id="1.20.58.300">
    <property type="entry name" value="FlgN-like"/>
    <property type="match status" value="1"/>
</dbReference>
<evidence type="ECO:0000256" key="1">
    <source>
        <dbReference type="ARBA" id="ARBA00002397"/>
    </source>
</evidence>
<keyword evidence="4" id="KW-0969">Cilium</keyword>
<dbReference type="InterPro" id="IPR007809">
    <property type="entry name" value="FlgN-like"/>
</dbReference>
<organism evidence="4 5">
    <name type="scientific">Undibacterium jejuense</name>
    <dbReference type="NCBI Taxonomy" id="1344949"/>
    <lineage>
        <taxon>Bacteria</taxon>
        <taxon>Pseudomonadati</taxon>
        <taxon>Pseudomonadota</taxon>
        <taxon>Betaproteobacteria</taxon>
        <taxon>Burkholderiales</taxon>
        <taxon>Oxalobacteraceae</taxon>
        <taxon>Undibacterium</taxon>
    </lineage>
</organism>
<comment type="caution">
    <text evidence="4">The sequence shown here is derived from an EMBL/GenBank/DDBJ whole genome shotgun (WGS) entry which is preliminary data.</text>
</comment>
<name>A0A923HH78_9BURK</name>
<dbReference type="EMBL" id="JACOFV010000001">
    <property type="protein sequence ID" value="MBC3860674.1"/>
    <property type="molecule type" value="Genomic_DNA"/>
</dbReference>
<evidence type="ECO:0000256" key="2">
    <source>
        <dbReference type="ARBA" id="ARBA00007703"/>
    </source>
</evidence>
<dbReference type="AlphaFoldDB" id="A0A923HH78"/>
<sequence>MTQASAQDIAIQQSLTEETEAMNALAALLKKEQLALSNGDLNALNQTTANKSDLLRHIVELEKTRGSHLSALGFANKPEGMQDYLNKYPDNITTAQLWKDLLSVSEQAKEDNRTNGLLINRRLSQNQAALGVLGLGNSAGALYGPSGQTSLGSANIKGTAPR</sequence>
<evidence type="ECO:0000313" key="4">
    <source>
        <dbReference type="EMBL" id="MBC3860674.1"/>
    </source>
</evidence>
<keyword evidence="4" id="KW-0966">Cell projection</keyword>
<protein>
    <submittedName>
        <fullName evidence="4">Flagellar protein FlgN</fullName>
    </submittedName>
</protein>
<accession>A0A923HH78</accession>
<comment type="similarity">
    <text evidence="2">Belongs to the FlgN family.</text>
</comment>
<evidence type="ECO:0000256" key="3">
    <source>
        <dbReference type="ARBA" id="ARBA00022795"/>
    </source>
</evidence>
<dbReference type="RefSeq" id="WP_186910608.1">
    <property type="nucleotide sequence ID" value="NZ_JACOFV010000001.1"/>
</dbReference>
<dbReference type="Proteomes" id="UP000634011">
    <property type="component" value="Unassembled WGS sequence"/>
</dbReference>
<dbReference type="InterPro" id="IPR036679">
    <property type="entry name" value="FlgN-like_sf"/>
</dbReference>
<proteinExistence type="inferred from homology"/>
<comment type="function">
    <text evidence="1">Required for the efficient initiation of filament assembly.</text>
</comment>
<reference evidence="4" key="1">
    <citation type="submission" date="2020-08" db="EMBL/GenBank/DDBJ databases">
        <title>Novel species isolated from subtropical streams in China.</title>
        <authorList>
            <person name="Lu H."/>
        </authorList>
    </citation>
    <scope>NUCLEOTIDE SEQUENCE</scope>
    <source>
        <strain evidence="4">KACC 12607</strain>
    </source>
</reference>
<keyword evidence="4" id="KW-0282">Flagellum</keyword>
<dbReference type="SUPFAM" id="SSF140566">
    <property type="entry name" value="FlgN-like"/>
    <property type="match status" value="1"/>
</dbReference>
<dbReference type="GO" id="GO:0044780">
    <property type="term" value="P:bacterial-type flagellum assembly"/>
    <property type="evidence" value="ECO:0007669"/>
    <property type="project" value="InterPro"/>
</dbReference>
<dbReference type="Pfam" id="PF05130">
    <property type="entry name" value="FlgN"/>
    <property type="match status" value="1"/>
</dbReference>
<evidence type="ECO:0000313" key="5">
    <source>
        <dbReference type="Proteomes" id="UP000634011"/>
    </source>
</evidence>
<keyword evidence="5" id="KW-1185">Reference proteome</keyword>
<gene>
    <name evidence="4" type="ORF">H8K32_01080</name>
</gene>
<keyword evidence="3" id="KW-1005">Bacterial flagellum biogenesis</keyword>